<keyword evidence="7" id="KW-0479">Metal-binding</keyword>
<dbReference type="InterPro" id="IPR002502">
    <property type="entry name" value="Amidase_domain"/>
</dbReference>
<evidence type="ECO:0000256" key="10">
    <source>
        <dbReference type="ARBA" id="ARBA00023316"/>
    </source>
</evidence>
<dbReference type="AlphaFoldDB" id="A0A552X6B9"/>
<dbReference type="InterPro" id="IPR051206">
    <property type="entry name" value="NAMLAA_amidase_2"/>
</dbReference>
<evidence type="ECO:0000256" key="8">
    <source>
        <dbReference type="ARBA" id="ARBA00022801"/>
    </source>
</evidence>
<keyword evidence="9" id="KW-0862">Zinc</keyword>
<dbReference type="Gene3D" id="3.40.80.10">
    <property type="entry name" value="Peptidoglycan recognition protein-like"/>
    <property type="match status" value="1"/>
</dbReference>
<dbReference type="Pfam" id="PF01510">
    <property type="entry name" value="Amidase_2"/>
    <property type="match status" value="1"/>
</dbReference>
<keyword evidence="6" id="KW-0963">Cytoplasm</keyword>
<dbReference type="Proteomes" id="UP000320359">
    <property type="component" value="Unassembled WGS sequence"/>
</dbReference>
<comment type="caution">
    <text evidence="14">The sequence shown here is derived from an EMBL/GenBank/DDBJ whole genome shotgun (WGS) entry which is preliminary data.</text>
</comment>
<evidence type="ECO:0000313" key="15">
    <source>
        <dbReference type="Proteomes" id="UP000320359"/>
    </source>
</evidence>
<sequence>MNVDFVHFYNATESVGVRVETLTIDQHRCTQATYFPSPHADERPDEADISLLVVHSISLPPGEFGGPYITDLFMGTLDPSVHPYFQEIAGLKVSAHAVIRRNGKLEQYVDFNRRAWHAGVSSWCGRDRCNDFSIGVELEGTDHTPYTDEQYRTLAQLTVALQQKYPKISNTNITGHEDIAPGRKTDPGPAFNWNDYRQQVAALTKQDG</sequence>
<evidence type="ECO:0000256" key="4">
    <source>
        <dbReference type="ARBA" id="ARBA00007553"/>
    </source>
</evidence>
<evidence type="ECO:0000256" key="5">
    <source>
        <dbReference type="ARBA" id="ARBA00011901"/>
    </source>
</evidence>
<dbReference type="CDD" id="cd06583">
    <property type="entry name" value="PGRP"/>
    <property type="match status" value="1"/>
</dbReference>
<dbReference type="GO" id="GO:0009253">
    <property type="term" value="P:peptidoglycan catabolic process"/>
    <property type="evidence" value="ECO:0007669"/>
    <property type="project" value="InterPro"/>
</dbReference>
<feature type="domain" description="N-acetylmuramoyl-L-alanine amidase" evidence="13">
    <location>
        <begin position="37"/>
        <end position="188"/>
    </location>
</feature>
<dbReference type="OrthoDB" id="9794842at2"/>
<evidence type="ECO:0000259" key="13">
    <source>
        <dbReference type="SMART" id="SM00644"/>
    </source>
</evidence>
<dbReference type="FunFam" id="3.40.80.10:FF:000002">
    <property type="entry name" value="1,6-anhydro-N-acetylmuramyl-L-alanine amidase"/>
    <property type="match status" value="1"/>
</dbReference>
<evidence type="ECO:0000256" key="12">
    <source>
        <dbReference type="ARBA" id="ARBA00042615"/>
    </source>
</evidence>
<dbReference type="GO" id="GO:0008745">
    <property type="term" value="F:N-acetylmuramoyl-L-alanine amidase activity"/>
    <property type="evidence" value="ECO:0007669"/>
    <property type="project" value="UniProtKB-EC"/>
</dbReference>
<organism evidence="14 15">
    <name type="scientific">Aliidiomarina halalkaliphila</name>
    <dbReference type="NCBI Taxonomy" id="2593535"/>
    <lineage>
        <taxon>Bacteria</taxon>
        <taxon>Pseudomonadati</taxon>
        <taxon>Pseudomonadota</taxon>
        <taxon>Gammaproteobacteria</taxon>
        <taxon>Alteromonadales</taxon>
        <taxon>Idiomarinaceae</taxon>
        <taxon>Aliidiomarina</taxon>
    </lineage>
</organism>
<comment type="subcellular location">
    <subcellularLocation>
        <location evidence="3">Cytoplasm</location>
    </subcellularLocation>
</comment>
<name>A0A552X6B9_9GAMM</name>
<evidence type="ECO:0000313" key="14">
    <source>
        <dbReference type="EMBL" id="TRW50561.1"/>
    </source>
</evidence>
<dbReference type="SUPFAM" id="SSF55846">
    <property type="entry name" value="N-acetylmuramoyl-L-alanine amidase-like"/>
    <property type="match status" value="1"/>
</dbReference>
<evidence type="ECO:0000256" key="2">
    <source>
        <dbReference type="ARBA" id="ARBA00001947"/>
    </source>
</evidence>
<evidence type="ECO:0000256" key="3">
    <source>
        <dbReference type="ARBA" id="ARBA00004496"/>
    </source>
</evidence>
<comment type="cofactor">
    <cofactor evidence="2">
        <name>Zn(2+)</name>
        <dbReference type="ChEBI" id="CHEBI:29105"/>
    </cofactor>
</comment>
<dbReference type="GO" id="GO:0071555">
    <property type="term" value="P:cell wall organization"/>
    <property type="evidence" value="ECO:0007669"/>
    <property type="project" value="UniProtKB-KW"/>
</dbReference>
<dbReference type="GO" id="GO:0046872">
    <property type="term" value="F:metal ion binding"/>
    <property type="evidence" value="ECO:0007669"/>
    <property type="project" value="UniProtKB-KW"/>
</dbReference>
<dbReference type="SMART" id="SM00644">
    <property type="entry name" value="Ami_2"/>
    <property type="match status" value="1"/>
</dbReference>
<evidence type="ECO:0000256" key="11">
    <source>
        <dbReference type="ARBA" id="ARBA00039257"/>
    </source>
</evidence>
<dbReference type="InterPro" id="IPR036505">
    <property type="entry name" value="Amidase/PGRP_sf"/>
</dbReference>
<keyword evidence="10" id="KW-0961">Cell wall biogenesis/degradation</keyword>
<keyword evidence="15" id="KW-1185">Reference proteome</keyword>
<evidence type="ECO:0000256" key="9">
    <source>
        <dbReference type="ARBA" id="ARBA00022833"/>
    </source>
</evidence>
<dbReference type="GO" id="GO:0009254">
    <property type="term" value="P:peptidoglycan turnover"/>
    <property type="evidence" value="ECO:0007669"/>
    <property type="project" value="TreeGrafter"/>
</dbReference>
<keyword evidence="8 14" id="KW-0378">Hydrolase</keyword>
<dbReference type="EMBL" id="VJWL01000001">
    <property type="protein sequence ID" value="TRW50561.1"/>
    <property type="molecule type" value="Genomic_DNA"/>
</dbReference>
<comment type="similarity">
    <text evidence="4">Belongs to the N-acetylmuramoyl-L-alanine amidase 2 family.</text>
</comment>
<evidence type="ECO:0000256" key="6">
    <source>
        <dbReference type="ARBA" id="ARBA00022490"/>
    </source>
</evidence>
<dbReference type="GO" id="GO:0005737">
    <property type="term" value="C:cytoplasm"/>
    <property type="evidence" value="ECO:0007669"/>
    <property type="project" value="UniProtKB-SubCell"/>
</dbReference>
<dbReference type="PANTHER" id="PTHR30417:SF4">
    <property type="entry name" value="1,6-ANHYDRO-N-ACETYLMURAMYL-L-ALANINE AMIDASE AMPD"/>
    <property type="match status" value="1"/>
</dbReference>
<gene>
    <name evidence="14" type="primary">ampD</name>
    <name evidence="14" type="ORF">FM042_06060</name>
</gene>
<protein>
    <recommendedName>
        <fullName evidence="11">1,6-anhydro-N-acetylmuramyl-L-alanine amidase AmpD</fullName>
        <ecNumber evidence="5">3.5.1.28</ecNumber>
    </recommendedName>
    <alternativeName>
        <fullName evidence="12">N-acetylmuramoyl-L-alanine amidase</fullName>
    </alternativeName>
</protein>
<dbReference type="PANTHER" id="PTHR30417">
    <property type="entry name" value="N-ACETYLMURAMOYL-L-ALANINE AMIDASE AMID"/>
    <property type="match status" value="1"/>
</dbReference>
<dbReference type="NCBIfam" id="NF008758">
    <property type="entry name" value="PRK11789.1"/>
    <property type="match status" value="1"/>
</dbReference>
<comment type="catalytic activity">
    <reaction evidence="1">
        <text>Hydrolyzes the link between N-acetylmuramoyl residues and L-amino acid residues in certain cell-wall glycopeptides.</text>
        <dbReference type="EC" id="3.5.1.28"/>
    </reaction>
</comment>
<dbReference type="EC" id="3.5.1.28" evidence="5"/>
<evidence type="ECO:0000256" key="7">
    <source>
        <dbReference type="ARBA" id="ARBA00022723"/>
    </source>
</evidence>
<proteinExistence type="inferred from homology"/>
<reference evidence="14 15" key="1">
    <citation type="submission" date="2019-07" db="EMBL/GenBank/DDBJ databases">
        <authorList>
            <person name="Yang M."/>
            <person name="Zhao D."/>
            <person name="Xiang H."/>
        </authorList>
    </citation>
    <scope>NUCLEOTIDE SEQUENCE [LARGE SCALE GENOMIC DNA]</scope>
    <source>
        <strain evidence="14 15">IM1326</strain>
    </source>
</reference>
<evidence type="ECO:0000256" key="1">
    <source>
        <dbReference type="ARBA" id="ARBA00001561"/>
    </source>
</evidence>
<accession>A0A552X6B9</accession>